<evidence type="ECO:0008006" key="4">
    <source>
        <dbReference type="Google" id="ProtNLM"/>
    </source>
</evidence>
<protein>
    <recommendedName>
        <fullName evidence="4">Nucleotide exchange factor GrpE</fullName>
    </recommendedName>
</protein>
<accession>A0ABW1NQ52</accession>
<dbReference type="Proteomes" id="UP001596137">
    <property type="component" value="Unassembled WGS sequence"/>
</dbReference>
<feature type="compositionally biased region" description="Basic and acidic residues" evidence="1">
    <location>
        <begin position="1"/>
        <end position="10"/>
    </location>
</feature>
<proteinExistence type="predicted"/>
<organism evidence="2 3">
    <name type="scientific">Sphaerisporangium aureirubrum</name>
    <dbReference type="NCBI Taxonomy" id="1544736"/>
    <lineage>
        <taxon>Bacteria</taxon>
        <taxon>Bacillati</taxon>
        <taxon>Actinomycetota</taxon>
        <taxon>Actinomycetes</taxon>
        <taxon>Streptosporangiales</taxon>
        <taxon>Streptosporangiaceae</taxon>
        <taxon>Sphaerisporangium</taxon>
    </lineage>
</organism>
<dbReference type="EMBL" id="JBHSRF010000050">
    <property type="protein sequence ID" value="MFC6084857.1"/>
    <property type="molecule type" value="Genomic_DNA"/>
</dbReference>
<keyword evidence="3" id="KW-1185">Reference proteome</keyword>
<sequence length="168" mass="18456">MTDHEEDKMPGPRKAWWEWPWWPRDTAPEPEPAGPVAGGEVAPGDARAAFEQAQKDGAAAFEAVLARAGERDQLVMACVDLADRLRVHHAGLWALLRDGLEGVGVTLAVVDGERFDAKRHRAIGREPTDDPGLHMTVAHTQLCGVSDRDREIRIPEVVVYAEKRPADA</sequence>
<comment type="caution">
    <text evidence="2">The sequence shown here is derived from an EMBL/GenBank/DDBJ whole genome shotgun (WGS) entry which is preliminary data.</text>
</comment>
<dbReference type="Gene3D" id="2.30.22.10">
    <property type="entry name" value="Head domain of nucleotide exchange factor GrpE"/>
    <property type="match status" value="1"/>
</dbReference>
<evidence type="ECO:0000256" key="1">
    <source>
        <dbReference type="SAM" id="MobiDB-lite"/>
    </source>
</evidence>
<feature type="region of interest" description="Disordered" evidence="1">
    <location>
        <begin position="1"/>
        <end position="39"/>
    </location>
</feature>
<evidence type="ECO:0000313" key="3">
    <source>
        <dbReference type="Proteomes" id="UP001596137"/>
    </source>
</evidence>
<dbReference type="RefSeq" id="WP_380758365.1">
    <property type="nucleotide sequence ID" value="NZ_JBHSRF010000050.1"/>
</dbReference>
<gene>
    <name evidence="2" type="ORF">ACFP1K_27095</name>
</gene>
<reference evidence="3" key="1">
    <citation type="journal article" date="2019" name="Int. J. Syst. Evol. Microbiol.">
        <title>The Global Catalogue of Microorganisms (GCM) 10K type strain sequencing project: providing services to taxonomists for standard genome sequencing and annotation.</title>
        <authorList>
            <consortium name="The Broad Institute Genomics Platform"/>
            <consortium name="The Broad Institute Genome Sequencing Center for Infectious Disease"/>
            <person name="Wu L."/>
            <person name="Ma J."/>
        </authorList>
    </citation>
    <scope>NUCLEOTIDE SEQUENCE [LARGE SCALE GENOMIC DNA]</scope>
    <source>
        <strain evidence="3">JCM 30346</strain>
    </source>
</reference>
<name>A0ABW1NQ52_9ACTN</name>
<evidence type="ECO:0000313" key="2">
    <source>
        <dbReference type="EMBL" id="MFC6084857.1"/>
    </source>
</evidence>
<dbReference type="InterPro" id="IPR009012">
    <property type="entry name" value="GrpE_head"/>
</dbReference>